<dbReference type="GO" id="GO:0016645">
    <property type="term" value="F:oxidoreductase activity, acting on the CH-NH group of donors"/>
    <property type="evidence" value="ECO:0007669"/>
    <property type="project" value="InterPro"/>
</dbReference>
<dbReference type="NCBIfam" id="NF033855">
    <property type="entry name" value="tRNA_MNMC2"/>
    <property type="match status" value="1"/>
</dbReference>
<accession>A0A9E2S8U6</accession>
<dbReference type="GO" id="GO:0004808">
    <property type="term" value="F:tRNA (5-methylaminomethyl-2-thiouridylate)(34)-methyltransferase activity"/>
    <property type="evidence" value="ECO:0007669"/>
    <property type="project" value="InterPro"/>
</dbReference>
<dbReference type="EMBL" id="JAHSPG010000008">
    <property type="protein sequence ID" value="MBV4358001.1"/>
    <property type="molecule type" value="Genomic_DNA"/>
</dbReference>
<gene>
    <name evidence="2" type="primary">mnmD</name>
    <name evidence="2" type="ORF">KTO63_12630</name>
</gene>
<evidence type="ECO:0000259" key="1">
    <source>
        <dbReference type="Pfam" id="PF05430"/>
    </source>
</evidence>
<sequence length="226" mass="25678">MFSPQRTIQLTTDGSHTVAIPSLDITYHSRHGAINESLHVFIEAGLNYWLQQRDTNHVRIFEMGFGTGLNALLTYIEAAKNNLNIHYSSIEQFPLEKEIVASLNYCDTLQRPDLAALFTTMHTAAWNEDVQFSPFFTLHKIQTSLLELQPQEKCDLVYYDAFAPNAQPELWTVDVFKKLFDAMSENGALVTYCSKGDVRRALIAAGFNVFKIPGPPYKREMLRAVK</sequence>
<evidence type="ECO:0000313" key="3">
    <source>
        <dbReference type="Proteomes" id="UP000812270"/>
    </source>
</evidence>
<dbReference type="AlphaFoldDB" id="A0A9E2S8U6"/>
<dbReference type="InterPro" id="IPR008471">
    <property type="entry name" value="MnmC-like_methylTransf"/>
</dbReference>
<name>A0A9E2S8U6_9BACT</name>
<organism evidence="2 3">
    <name type="scientific">Pinibacter aurantiacus</name>
    <dbReference type="NCBI Taxonomy" id="2851599"/>
    <lineage>
        <taxon>Bacteria</taxon>
        <taxon>Pseudomonadati</taxon>
        <taxon>Bacteroidota</taxon>
        <taxon>Chitinophagia</taxon>
        <taxon>Chitinophagales</taxon>
        <taxon>Chitinophagaceae</taxon>
        <taxon>Pinibacter</taxon>
    </lineage>
</organism>
<reference evidence="2" key="1">
    <citation type="submission" date="2021-06" db="EMBL/GenBank/DDBJ databases">
        <authorList>
            <person name="Huq M.A."/>
        </authorList>
    </citation>
    <scope>NUCLEOTIDE SEQUENCE</scope>
    <source>
        <strain evidence="2">MAH-26</strain>
    </source>
</reference>
<comment type="caution">
    <text evidence="2">The sequence shown here is derived from an EMBL/GenBank/DDBJ whole genome shotgun (WGS) entry which is preliminary data.</text>
</comment>
<dbReference type="PANTHER" id="PTHR39963:SF1">
    <property type="entry name" value="MNMC-LIKE METHYLTRANSFERASE DOMAIN-CONTAINING PROTEIN"/>
    <property type="match status" value="1"/>
</dbReference>
<feature type="domain" description="MnmC-like methyltransferase" evidence="1">
    <location>
        <begin position="141"/>
        <end position="226"/>
    </location>
</feature>
<dbReference type="Proteomes" id="UP000812270">
    <property type="component" value="Unassembled WGS sequence"/>
</dbReference>
<evidence type="ECO:0000313" key="2">
    <source>
        <dbReference type="EMBL" id="MBV4358001.1"/>
    </source>
</evidence>
<dbReference type="PANTHER" id="PTHR39963">
    <property type="entry name" value="SLL0983 PROTEIN"/>
    <property type="match status" value="1"/>
</dbReference>
<protein>
    <submittedName>
        <fullName evidence="2">tRNA (5-methylaminomethyl-2-thiouridine)(34)-methyltransferase MnmD</fullName>
    </submittedName>
</protein>
<dbReference type="Pfam" id="PF05430">
    <property type="entry name" value="Methyltransf_30"/>
    <property type="match status" value="1"/>
</dbReference>
<dbReference type="RefSeq" id="WP_217791652.1">
    <property type="nucleotide sequence ID" value="NZ_JAHSPG010000008.1"/>
</dbReference>
<keyword evidence="3" id="KW-1185">Reference proteome</keyword>
<proteinExistence type="predicted"/>
<dbReference type="InterPro" id="IPR047785">
    <property type="entry name" value="tRNA_MNMC2"/>
</dbReference>